<proteinExistence type="predicted"/>
<evidence type="ECO:0000313" key="9">
    <source>
        <dbReference type="Proteomes" id="UP001152561"/>
    </source>
</evidence>
<dbReference type="InterPro" id="IPR040122">
    <property type="entry name" value="Importin_beta"/>
</dbReference>
<evidence type="ECO:0000256" key="2">
    <source>
        <dbReference type="ARBA" id="ARBA00022448"/>
    </source>
</evidence>
<evidence type="ECO:0000256" key="1">
    <source>
        <dbReference type="ARBA" id="ARBA00004496"/>
    </source>
</evidence>
<comment type="caution">
    <text evidence="8">The sequence shown here is derived from an EMBL/GenBank/DDBJ whole genome shotgun (WGS) entry which is preliminary data.</text>
</comment>
<protein>
    <submittedName>
        <fullName evidence="8">Uncharacterized protein</fullName>
    </submittedName>
</protein>
<name>A0A9Q1M4Y0_9SOLA</name>
<dbReference type="PROSITE" id="PS50077">
    <property type="entry name" value="HEAT_REPEAT"/>
    <property type="match status" value="1"/>
</dbReference>
<dbReference type="Proteomes" id="UP001152561">
    <property type="component" value="Unassembled WGS sequence"/>
</dbReference>
<feature type="region of interest" description="Disordered" evidence="7">
    <location>
        <begin position="1"/>
        <end position="22"/>
    </location>
</feature>
<evidence type="ECO:0000256" key="4">
    <source>
        <dbReference type="ARBA" id="ARBA00022737"/>
    </source>
</evidence>
<dbReference type="GO" id="GO:0006606">
    <property type="term" value="P:protein import into nucleus"/>
    <property type="evidence" value="ECO:0007669"/>
    <property type="project" value="InterPro"/>
</dbReference>
<keyword evidence="5" id="KW-0653">Protein transport</keyword>
<feature type="repeat" description="HEAT" evidence="6">
    <location>
        <begin position="94"/>
        <end position="132"/>
    </location>
</feature>
<gene>
    <name evidence="8" type="ORF">K7X08_021736</name>
</gene>
<dbReference type="InterPro" id="IPR016024">
    <property type="entry name" value="ARM-type_fold"/>
</dbReference>
<keyword evidence="9" id="KW-1185">Reference proteome</keyword>
<sequence length="234" mass="25915">MLVDIDDDPNWGNATSDDENEGDFSSCGYAMESLDRLAIALGGNVIVPSGPLSLFNFLHNEVWEIRHAAVPAIGLISEGCSKVIVVSSKDMEQLVETIVKLILDEHPRVRWATIRAIGQLSKYLSPHFQEQYHQQVLPSLIEVLDDFDNPRLQRGMTMMKEAALETLASLAISSQEDSAYIFDSIMPYLKVILLTATKDASRMLLSKSLECLTMITVAVGNLAILDYVEKVNTV</sequence>
<dbReference type="SUPFAM" id="SSF48371">
    <property type="entry name" value="ARM repeat"/>
    <property type="match status" value="1"/>
</dbReference>
<dbReference type="Gene3D" id="1.25.10.10">
    <property type="entry name" value="Leucine-rich Repeat Variant"/>
    <property type="match status" value="2"/>
</dbReference>
<dbReference type="EMBL" id="JAJAGQ010000010">
    <property type="protein sequence ID" value="KAJ8551721.1"/>
    <property type="molecule type" value="Genomic_DNA"/>
</dbReference>
<keyword evidence="3" id="KW-0963">Cytoplasm</keyword>
<organism evidence="8 9">
    <name type="scientific">Anisodus acutangulus</name>
    <dbReference type="NCBI Taxonomy" id="402998"/>
    <lineage>
        <taxon>Eukaryota</taxon>
        <taxon>Viridiplantae</taxon>
        <taxon>Streptophyta</taxon>
        <taxon>Embryophyta</taxon>
        <taxon>Tracheophyta</taxon>
        <taxon>Spermatophyta</taxon>
        <taxon>Magnoliopsida</taxon>
        <taxon>eudicotyledons</taxon>
        <taxon>Gunneridae</taxon>
        <taxon>Pentapetalae</taxon>
        <taxon>asterids</taxon>
        <taxon>lamiids</taxon>
        <taxon>Solanales</taxon>
        <taxon>Solanaceae</taxon>
        <taxon>Solanoideae</taxon>
        <taxon>Hyoscyameae</taxon>
        <taxon>Anisodus</taxon>
    </lineage>
</organism>
<reference evidence="9" key="1">
    <citation type="journal article" date="2023" name="Proc. Natl. Acad. Sci. U.S.A.">
        <title>Genomic and structural basis for evolution of tropane alkaloid biosynthesis.</title>
        <authorList>
            <person name="Wanga Y.-J."/>
            <person name="Taina T."/>
            <person name="Yua J.-Y."/>
            <person name="Lia J."/>
            <person name="Xua B."/>
            <person name="Chenc J."/>
            <person name="D'Auriad J.C."/>
            <person name="Huanga J.-P."/>
            <person name="Huanga S.-X."/>
        </authorList>
    </citation>
    <scope>NUCLEOTIDE SEQUENCE [LARGE SCALE GENOMIC DNA]</scope>
    <source>
        <strain evidence="9">cv. KIB-2019</strain>
    </source>
</reference>
<dbReference type="AlphaFoldDB" id="A0A9Q1M4Y0"/>
<accession>A0A9Q1M4Y0</accession>
<dbReference type="GO" id="GO:0005737">
    <property type="term" value="C:cytoplasm"/>
    <property type="evidence" value="ECO:0007669"/>
    <property type="project" value="UniProtKB-SubCell"/>
</dbReference>
<keyword evidence="2" id="KW-0813">Transport</keyword>
<comment type="subcellular location">
    <subcellularLocation>
        <location evidence="1">Cytoplasm</location>
    </subcellularLocation>
</comment>
<evidence type="ECO:0000256" key="6">
    <source>
        <dbReference type="PROSITE-ProRule" id="PRU00103"/>
    </source>
</evidence>
<keyword evidence="4" id="KW-0677">Repeat</keyword>
<dbReference type="OrthoDB" id="1297026at2759"/>
<dbReference type="InterPro" id="IPR011989">
    <property type="entry name" value="ARM-like"/>
</dbReference>
<dbReference type="Pfam" id="PF13646">
    <property type="entry name" value="HEAT_2"/>
    <property type="match status" value="1"/>
</dbReference>
<dbReference type="PANTHER" id="PTHR10527">
    <property type="entry name" value="IMPORTIN BETA"/>
    <property type="match status" value="1"/>
</dbReference>
<dbReference type="InterPro" id="IPR021133">
    <property type="entry name" value="HEAT_type_2"/>
</dbReference>
<evidence type="ECO:0000256" key="3">
    <source>
        <dbReference type="ARBA" id="ARBA00022490"/>
    </source>
</evidence>
<evidence type="ECO:0000313" key="8">
    <source>
        <dbReference type="EMBL" id="KAJ8551721.1"/>
    </source>
</evidence>
<evidence type="ECO:0000256" key="5">
    <source>
        <dbReference type="ARBA" id="ARBA00022927"/>
    </source>
</evidence>
<evidence type="ECO:0000256" key="7">
    <source>
        <dbReference type="SAM" id="MobiDB-lite"/>
    </source>
</evidence>